<gene>
    <name evidence="12" type="ORF">FA09DRAFT_342332</name>
</gene>
<dbReference type="GO" id="GO:0000422">
    <property type="term" value="P:autophagy of mitochondrion"/>
    <property type="evidence" value="ECO:0007669"/>
    <property type="project" value="TreeGrafter"/>
</dbReference>
<protein>
    <recommendedName>
        <fullName evidence="3">Autophagy-related protein 3</fullName>
    </recommendedName>
    <alternativeName>
        <fullName evidence="9 10">Autophagy-related E2-like conjugation enzyme ATG3</fullName>
    </alternativeName>
</protein>
<sequence length="345" mass="37783">MNTLQTHFWAVRDYLAPVLRESKFKEHGRITPDEFVAAGDFLAYKFPTWTWCAATSPLHSAASSAASSSATPDARYTRDFLPPTKQYLISRGVPCVRRAAAVAEGAAEKEEMLDIPDDALTAEDEALATRIADLQLPSGSSGSGHAPQASALPEMDDIPDMDDEDDELGGLSGGVDEAEDAATASAPAAAGRGSKLLAVRTYDCLITYDKYYQVPRMWLVGYSESGSLLSAQQIFEDISPDYAQKTVTVEPFPHAPLHTASVHPCKHASVMRKVIERMDGKVQEMGRSERKKWKLSGVRRKEEVSEKKDDEEVPEGLRVDQYLLVFLKFMASIVPAIEIDATQAV</sequence>
<dbReference type="GO" id="GO:0019776">
    <property type="term" value="F:Atg8-family ligase activity"/>
    <property type="evidence" value="ECO:0007669"/>
    <property type="project" value="TreeGrafter"/>
</dbReference>
<reference evidence="12 13" key="1">
    <citation type="journal article" date="2018" name="Mol. Biol. Evol.">
        <title>Broad Genomic Sampling Reveals a Smut Pathogenic Ancestry of the Fungal Clade Ustilaginomycotina.</title>
        <authorList>
            <person name="Kijpornyongpan T."/>
            <person name="Mondo S.J."/>
            <person name="Barry K."/>
            <person name="Sandor L."/>
            <person name="Lee J."/>
            <person name="Lipzen A."/>
            <person name="Pangilinan J."/>
            <person name="LaButti K."/>
            <person name="Hainaut M."/>
            <person name="Henrissat B."/>
            <person name="Grigoriev I.V."/>
            <person name="Spatafora J.W."/>
            <person name="Aime M.C."/>
        </authorList>
    </citation>
    <scope>NUCLEOTIDE SEQUENCE [LARGE SCALE GENOMIC DNA]</scope>
    <source>
        <strain evidence="12 13">MCA 4186</strain>
    </source>
</reference>
<dbReference type="PANTHER" id="PTHR12866:SF2">
    <property type="entry name" value="UBIQUITIN-LIKE-CONJUGATING ENZYME ATG3"/>
    <property type="match status" value="1"/>
</dbReference>
<keyword evidence="4" id="KW-0813">Transport</keyword>
<evidence type="ECO:0000313" key="12">
    <source>
        <dbReference type="EMBL" id="PWO01017.1"/>
    </source>
</evidence>
<evidence type="ECO:0000256" key="10">
    <source>
        <dbReference type="ARBA" id="ARBA00033139"/>
    </source>
</evidence>
<feature type="compositionally biased region" description="Acidic residues" evidence="11">
    <location>
        <begin position="154"/>
        <end position="168"/>
    </location>
</feature>
<dbReference type="GO" id="GO:0061723">
    <property type="term" value="P:glycophagy"/>
    <property type="evidence" value="ECO:0007669"/>
    <property type="project" value="TreeGrafter"/>
</dbReference>
<keyword evidence="8" id="KW-0072">Autophagy</keyword>
<evidence type="ECO:0000256" key="6">
    <source>
        <dbReference type="ARBA" id="ARBA00022786"/>
    </source>
</evidence>
<dbReference type="STRING" id="58919.A0A316ZIA4"/>
<keyword evidence="6" id="KW-0833">Ubl conjugation pathway</keyword>
<evidence type="ECO:0000256" key="1">
    <source>
        <dbReference type="ARBA" id="ARBA00004496"/>
    </source>
</evidence>
<keyword evidence="13" id="KW-1185">Reference proteome</keyword>
<keyword evidence="5" id="KW-0963">Cytoplasm</keyword>
<evidence type="ECO:0000256" key="5">
    <source>
        <dbReference type="ARBA" id="ARBA00022490"/>
    </source>
</evidence>
<accession>A0A316ZIA4</accession>
<evidence type="ECO:0000256" key="2">
    <source>
        <dbReference type="ARBA" id="ARBA00007683"/>
    </source>
</evidence>
<dbReference type="RefSeq" id="XP_025601295.1">
    <property type="nucleotide sequence ID" value="XM_025744541.1"/>
</dbReference>
<evidence type="ECO:0000256" key="8">
    <source>
        <dbReference type="ARBA" id="ARBA00023006"/>
    </source>
</evidence>
<dbReference type="Pfam" id="PF03987">
    <property type="entry name" value="Autophagy_act_C"/>
    <property type="match status" value="1"/>
</dbReference>
<dbReference type="AlphaFoldDB" id="A0A316ZIA4"/>
<dbReference type="PANTHER" id="PTHR12866">
    <property type="entry name" value="UBIQUITIN-LIKE-CONJUGATING ENZYME ATG3"/>
    <property type="match status" value="1"/>
</dbReference>
<dbReference type="Proteomes" id="UP000245946">
    <property type="component" value="Unassembled WGS sequence"/>
</dbReference>
<dbReference type="GO" id="GO:0005829">
    <property type="term" value="C:cytosol"/>
    <property type="evidence" value="ECO:0007669"/>
    <property type="project" value="TreeGrafter"/>
</dbReference>
<evidence type="ECO:0000256" key="11">
    <source>
        <dbReference type="SAM" id="MobiDB-lite"/>
    </source>
</evidence>
<dbReference type="GeneID" id="37272085"/>
<evidence type="ECO:0000256" key="4">
    <source>
        <dbReference type="ARBA" id="ARBA00022448"/>
    </source>
</evidence>
<name>A0A316ZIA4_9BASI</name>
<dbReference type="GO" id="GO:0015031">
    <property type="term" value="P:protein transport"/>
    <property type="evidence" value="ECO:0007669"/>
    <property type="project" value="UniProtKB-KW"/>
</dbReference>
<organism evidence="12 13">
    <name type="scientific">Tilletiopsis washingtonensis</name>
    <dbReference type="NCBI Taxonomy" id="58919"/>
    <lineage>
        <taxon>Eukaryota</taxon>
        <taxon>Fungi</taxon>
        <taxon>Dikarya</taxon>
        <taxon>Basidiomycota</taxon>
        <taxon>Ustilaginomycotina</taxon>
        <taxon>Exobasidiomycetes</taxon>
        <taxon>Entylomatales</taxon>
        <taxon>Entylomatales incertae sedis</taxon>
        <taxon>Tilletiopsis</taxon>
    </lineage>
</organism>
<comment type="subcellular location">
    <subcellularLocation>
        <location evidence="1">Cytoplasm</location>
    </subcellularLocation>
</comment>
<dbReference type="OrthoDB" id="1584384at2759"/>
<proteinExistence type="inferred from homology"/>
<feature type="region of interest" description="Disordered" evidence="11">
    <location>
        <begin position="136"/>
        <end position="187"/>
    </location>
</feature>
<evidence type="ECO:0000256" key="3">
    <source>
        <dbReference type="ARBA" id="ARBA00018067"/>
    </source>
</evidence>
<dbReference type="GO" id="GO:0000407">
    <property type="term" value="C:phagophore assembly site"/>
    <property type="evidence" value="ECO:0007669"/>
    <property type="project" value="TreeGrafter"/>
</dbReference>
<comment type="similarity">
    <text evidence="2">Belongs to the ATG3 family.</text>
</comment>
<evidence type="ECO:0000313" key="13">
    <source>
        <dbReference type="Proteomes" id="UP000245946"/>
    </source>
</evidence>
<dbReference type="EMBL" id="KZ819284">
    <property type="protein sequence ID" value="PWO01017.1"/>
    <property type="molecule type" value="Genomic_DNA"/>
</dbReference>
<dbReference type="InterPro" id="IPR007135">
    <property type="entry name" value="Atg3/Atg10"/>
</dbReference>
<evidence type="ECO:0000256" key="9">
    <source>
        <dbReference type="ARBA" id="ARBA00032144"/>
    </source>
</evidence>
<evidence type="ECO:0000256" key="7">
    <source>
        <dbReference type="ARBA" id="ARBA00022927"/>
    </source>
</evidence>
<keyword evidence="7" id="KW-0653">Protein transport</keyword>
<dbReference type="GO" id="GO:0044804">
    <property type="term" value="P:nucleophagy"/>
    <property type="evidence" value="ECO:0007669"/>
    <property type="project" value="TreeGrafter"/>
</dbReference>
<dbReference type="GO" id="GO:0000045">
    <property type="term" value="P:autophagosome assembly"/>
    <property type="evidence" value="ECO:0007669"/>
    <property type="project" value="TreeGrafter"/>
</dbReference>